<reference evidence="2" key="2">
    <citation type="journal article" date="2013" name="PLoS Genet.">
        <title>Comparative genome structure, secondary metabolite, and effector coding capacity across Cochliobolus pathogens.</title>
        <authorList>
            <person name="Condon B.J."/>
            <person name="Leng Y."/>
            <person name="Wu D."/>
            <person name="Bushley K.E."/>
            <person name="Ohm R.A."/>
            <person name="Otillar R."/>
            <person name="Martin J."/>
            <person name="Schackwitz W."/>
            <person name="Grimwood J."/>
            <person name="MohdZainudin N."/>
            <person name="Xue C."/>
            <person name="Wang R."/>
            <person name="Manning V.A."/>
            <person name="Dhillon B."/>
            <person name="Tu Z.J."/>
            <person name="Steffenson B.J."/>
            <person name="Salamov A."/>
            <person name="Sun H."/>
            <person name="Lowry S."/>
            <person name="LaButti K."/>
            <person name="Han J."/>
            <person name="Copeland A."/>
            <person name="Lindquist E."/>
            <person name="Barry K."/>
            <person name="Schmutz J."/>
            <person name="Baker S.E."/>
            <person name="Ciuffetti L.M."/>
            <person name="Grigoriev I.V."/>
            <person name="Zhong S."/>
            <person name="Turgeon B.G."/>
        </authorList>
    </citation>
    <scope>NUCLEOTIDE SEQUENCE [LARGE SCALE GENOMIC DNA]</scope>
    <source>
        <strain evidence="2">ND90Pr / ATCC 201652</strain>
    </source>
</reference>
<dbReference type="HOGENOM" id="CLU_058257_0_0_1"/>
<name>M2QVQ5_COCSN</name>
<evidence type="ECO:0000313" key="2">
    <source>
        <dbReference type="Proteomes" id="UP000016934"/>
    </source>
</evidence>
<keyword evidence="2" id="KW-1185">Reference proteome</keyword>
<accession>M2QVQ5</accession>
<dbReference type="GeneID" id="19135319"/>
<proteinExistence type="predicted"/>
<sequence length="229" mass="25637">MSDSNVIQLLDSISHRLITATSLAHVPKKPQDTQLTATIADLHVHPTIEALLHILNHDLPSAHFLVRHMQAPPAVEGMLLHGILHRAEGDFNNAWAWISDVSDACEGYQPKHKDEGQKLDPEVAKQVGSNSQISGSLINFVYGDDDDAGDLIDAVEAFRKQKHGHMREEEERTIEKRIRAEAEKVLDWCKNKFGSGVWQDATKAWVKNSEEISKISRSMVSDGKGYRDF</sequence>
<dbReference type="AlphaFoldDB" id="M2QVQ5"/>
<dbReference type="Proteomes" id="UP000016934">
    <property type="component" value="Unassembled WGS sequence"/>
</dbReference>
<dbReference type="OrthoDB" id="2306919at2759"/>
<organism evidence="1 2">
    <name type="scientific">Cochliobolus sativus (strain ND90Pr / ATCC 201652)</name>
    <name type="common">Common root rot and spot blotch fungus</name>
    <name type="synonym">Bipolaris sorokiniana</name>
    <dbReference type="NCBI Taxonomy" id="665912"/>
    <lineage>
        <taxon>Eukaryota</taxon>
        <taxon>Fungi</taxon>
        <taxon>Dikarya</taxon>
        <taxon>Ascomycota</taxon>
        <taxon>Pezizomycotina</taxon>
        <taxon>Dothideomycetes</taxon>
        <taxon>Pleosporomycetidae</taxon>
        <taxon>Pleosporales</taxon>
        <taxon>Pleosporineae</taxon>
        <taxon>Pleosporaceae</taxon>
        <taxon>Bipolaris</taxon>
    </lineage>
</organism>
<protein>
    <submittedName>
        <fullName evidence="1">Uncharacterized protein</fullName>
    </submittedName>
</protein>
<dbReference type="EMBL" id="KB445653">
    <property type="protein sequence ID" value="EMD59174.1"/>
    <property type="molecule type" value="Genomic_DNA"/>
</dbReference>
<dbReference type="RefSeq" id="XP_007704959.1">
    <property type="nucleotide sequence ID" value="XM_007706769.1"/>
</dbReference>
<reference evidence="1 2" key="1">
    <citation type="journal article" date="2012" name="PLoS Pathog.">
        <title>Diverse lifestyles and strategies of plant pathogenesis encoded in the genomes of eighteen Dothideomycetes fungi.</title>
        <authorList>
            <person name="Ohm R.A."/>
            <person name="Feau N."/>
            <person name="Henrissat B."/>
            <person name="Schoch C.L."/>
            <person name="Horwitz B.A."/>
            <person name="Barry K.W."/>
            <person name="Condon B.J."/>
            <person name="Copeland A.C."/>
            <person name="Dhillon B."/>
            <person name="Glaser F."/>
            <person name="Hesse C.N."/>
            <person name="Kosti I."/>
            <person name="LaButti K."/>
            <person name="Lindquist E.A."/>
            <person name="Lucas S."/>
            <person name="Salamov A.A."/>
            <person name="Bradshaw R.E."/>
            <person name="Ciuffetti L."/>
            <person name="Hamelin R.C."/>
            <person name="Kema G.H.J."/>
            <person name="Lawrence C."/>
            <person name="Scott J.A."/>
            <person name="Spatafora J.W."/>
            <person name="Turgeon B.G."/>
            <person name="de Wit P.J.G.M."/>
            <person name="Zhong S."/>
            <person name="Goodwin S.B."/>
            <person name="Grigoriev I.V."/>
        </authorList>
    </citation>
    <scope>NUCLEOTIDE SEQUENCE [LARGE SCALE GENOMIC DNA]</scope>
    <source>
        <strain evidence="2">ND90Pr / ATCC 201652</strain>
    </source>
</reference>
<evidence type="ECO:0000313" key="1">
    <source>
        <dbReference type="EMBL" id="EMD59174.1"/>
    </source>
</evidence>
<dbReference type="OMA" id="NARAWYS"/>
<dbReference type="eggNOG" id="ENOG502S5WX">
    <property type="taxonomic scope" value="Eukaryota"/>
</dbReference>
<gene>
    <name evidence="1" type="ORF">COCSADRAFT_255770</name>
</gene>
<dbReference type="KEGG" id="bsc:COCSADRAFT_255770"/>